<dbReference type="RefSeq" id="XP_033518058.1">
    <property type="nucleotide sequence ID" value="XM_033667019.1"/>
</dbReference>
<proteinExistence type="predicted"/>
<accession>A0A6A5ZXN2</accession>
<dbReference type="GeneID" id="54407451"/>
<keyword evidence="1" id="KW-0732">Signal</keyword>
<feature type="chain" id="PRO_5025567067" evidence="1">
    <location>
        <begin position="19"/>
        <end position="123"/>
    </location>
</feature>
<evidence type="ECO:0000256" key="1">
    <source>
        <dbReference type="SAM" id="SignalP"/>
    </source>
</evidence>
<sequence>MLIPTTLSVLLLGAGAVAQLTTKLFVTCVTKQGSISTSPLKTASAVITIPCDSLYDYDPPVHDDSTARNRHLYDDLTAISTIAQTTTTLTVSITVTDTATVAALQATFYAAYSNNNIITSING</sequence>
<protein>
    <submittedName>
        <fullName evidence="2">Uncharacterized protein</fullName>
    </submittedName>
</protein>
<name>A0A6A5ZXN2_9PLEO</name>
<dbReference type="EMBL" id="ML977523">
    <property type="protein sequence ID" value="KAF2123664.1"/>
    <property type="molecule type" value="Genomic_DNA"/>
</dbReference>
<gene>
    <name evidence="2" type="ORF">P153DRAFT_361792</name>
</gene>
<dbReference type="AlphaFoldDB" id="A0A6A5ZXN2"/>
<organism evidence="2 3">
    <name type="scientific">Dothidotthia symphoricarpi CBS 119687</name>
    <dbReference type="NCBI Taxonomy" id="1392245"/>
    <lineage>
        <taxon>Eukaryota</taxon>
        <taxon>Fungi</taxon>
        <taxon>Dikarya</taxon>
        <taxon>Ascomycota</taxon>
        <taxon>Pezizomycotina</taxon>
        <taxon>Dothideomycetes</taxon>
        <taxon>Pleosporomycetidae</taxon>
        <taxon>Pleosporales</taxon>
        <taxon>Dothidotthiaceae</taxon>
        <taxon>Dothidotthia</taxon>
    </lineage>
</organism>
<evidence type="ECO:0000313" key="3">
    <source>
        <dbReference type="Proteomes" id="UP000799771"/>
    </source>
</evidence>
<feature type="signal peptide" evidence="1">
    <location>
        <begin position="1"/>
        <end position="18"/>
    </location>
</feature>
<dbReference type="Proteomes" id="UP000799771">
    <property type="component" value="Unassembled WGS sequence"/>
</dbReference>
<evidence type="ECO:0000313" key="2">
    <source>
        <dbReference type="EMBL" id="KAF2123664.1"/>
    </source>
</evidence>
<reference evidence="2" key="1">
    <citation type="journal article" date="2020" name="Stud. Mycol.">
        <title>101 Dothideomycetes genomes: a test case for predicting lifestyles and emergence of pathogens.</title>
        <authorList>
            <person name="Haridas S."/>
            <person name="Albert R."/>
            <person name="Binder M."/>
            <person name="Bloem J."/>
            <person name="Labutti K."/>
            <person name="Salamov A."/>
            <person name="Andreopoulos B."/>
            <person name="Baker S."/>
            <person name="Barry K."/>
            <person name="Bills G."/>
            <person name="Bluhm B."/>
            <person name="Cannon C."/>
            <person name="Castanera R."/>
            <person name="Culley D."/>
            <person name="Daum C."/>
            <person name="Ezra D."/>
            <person name="Gonzalez J."/>
            <person name="Henrissat B."/>
            <person name="Kuo A."/>
            <person name="Liang C."/>
            <person name="Lipzen A."/>
            <person name="Lutzoni F."/>
            <person name="Magnuson J."/>
            <person name="Mondo S."/>
            <person name="Nolan M."/>
            <person name="Ohm R."/>
            <person name="Pangilinan J."/>
            <person name="Park H.-J."/>
            <person name="Ramirez L."/>
            <person name="Alfaro M."/>
            <person name="Sun H."/>
            <person name="Tritt A."/>
            <person name="Yoshinaga Y."/>
            <person name="Zwiers L.-H."/>
            <person name="Turgeon B."/>
            <person name="Goodwin S."/>
            <person name="Spatafora J."/>
            <person name="Crous P."/>
            <person name="Grigoriev I."/>
        </authorList>
    </citation>
    <scope>NUCLEOTIDE SEQUENCE</scope>
    <source>
        <strain evidence="2">CBS 119687</strain>
    </source>
</reference>
<keyword evidence="3" id="KW-1185">Reference proteome</keyword>